<sequence>MREQTVRVDKWRTSSYSGGSGTACVQVGALRWKRTVAARDSKDPSGPVLTFGPGEWRAFLDDVKRGAHDL</sequence>
<reference evidence="2 3" key="1">
    <citation type="submission" date="2021-03" db="EMBL/GenBank/DDBJ databases">
        <authorList>
            <person name="Kanchanasin P."/>
            <person name="Saeng-In P."/>
            <person name="Phongsopitanun W."/>
            <person name="Yuki M."/>
            <person name="Kudo T."/>
            <person name="Ohkuma M."/>
            <person name="Tanasupawat S."/>
        </authorList>
    </citation>
    <scope>NUCLEOTIDE SEQUENCE [LARGE SCALE GENOMIC DNA]</scope>
    <source>
        <strain evidence="2 3">L46</strain>
    </source>
</reference>
<dbReference type="InterPro" id="IPR007278">
    <property type="entry name" value="DUF397"/>
</dbReference>
<accession>A0ABS3QZU8</accession>
<proteinExistence type="predicted"/>
<evidence type="ECO:0000313" key="2">
    <source>
        <dbReference type="EMBL" id="MBO2439518.1"/>
    </source>
</evidence>
<name>A0ABS3QZU8_9ACTN</name>
<dbReference type="PROSITE" id="PS51257">
    <property type="entry name" value="PROKAR_LIPOPROTEIN"/>
    <property type="match status" value="1"/>
</dbReference>
<dbReference type="EMBL" id="JAGEOK010000011">
    <property type="protein sequence ID" value="MBO2439518.1"/>
    <property type="molecule type" value="Genomic_DNA"/>
</dbReference>
<organism evidence="2 3">
    <name type="scientific">Actinomadura nitritigenes</name>
    <dbReference type="NCBI Taxonomy" id="134602"/>
    <lineage>
        <taxon>Bacteria</taxon>
        <taxon>Bacillati</taxon>
        <taxon>Actinomycetota</taxon>
        <taxon>Actinomycetes</taxon>
        <taxon>Streptosporangiales</taxon>
        <taxon>Thermomonosporaceae</taxon>
        <taxon>Actinomadura</taxon>
    </lineage>
</organism>
<dbReference type="Pfam" id="PF04149">
    <property type="entry name" value="DUF397"/>
    <property type="match status" value="1"/>
</dbReference>
<comment type="caution">
    <text evidence="2">The sequence shown here is derived from an EMBL/GenBank/DDBJ whole genome shotgun (WGS) entry which is preliminary data.</text>
</comment>
<keyword evidence="3" id="KW-1185">Reference proteome</keyword>
<dbReference type="RefSeq" id="WP_208267964.1">
    <property type="nucleotide sequence ID" value="NZ_BAAAGM010000023.1"/>
</dbReference>
<dbReference type="Proteomes" id="UP000666915">
    <property type="component" value="Unassembled WGS sequence"/>
</dbReference>
<evidence type="ECO:0000313" key="3">
    <source>
        <dbReference type="Proteomes" id="UP000666915"/>
    </source>
</evidence>
<gene>
    <name evidence="2" type="ORF">J4557_18500</name>
</gene>
<protein>
    <submittedName>
        <fullName evidence="2">DUF397 domain-containing protein</fullName>
    </submittedName>
</protein>
<feature type="domain" description="DUF397" evidence="1">
    <location>
        <begin position="10"/>
        <end position="64"/>
    </location>
</feature>
<evidence type="ECO:0000259" key="1">
    <source>
        <dbReference type="Pfam" id="PF04149"/>
    </source>
</evidence>